<dbReference type="InterPro" id="IPR008756">
    <property type="entry name" value="Peptidase_M56"/>
</dbReference>
<keyword evidence="2" id="KW-1133">Transmembrane helix</keyword>
<gene>
    <name evidence="4" type="ORF">EAX61_07065</name>
</gene>
<dbReference type="OrthoDB" id="1522859at2"/>
<dbReference type="InterPro" id="IPR052173">
    <property type="entry name" value="Beta-lactam_resp_regulator"/>
</dbReference>
<feature type="region of interest" description="Disordered" evidence="1">
    <location>
        <begin position="707"/>
        <end position="729"/>
    </location>
</feature>
<comment type="caution">
    <text evidence="4">The sequence shown here is derived from an EMBL/GenBank/DDBJ whole genome shotgun (WGS) entry which is preliminary data.</text>
</comment>
<dbReference type="RefSeq" id="WP_121916977.1">
    <property type="nucleotide sequence ID" value="NZ_REFV01000005.1"/>
</dbReference>
<dbReference type="Gene3D" id="2.170.130.10">
    <property type="entry name" value="TonB-dependent receptor, plug domain"/>
    <property type="match status" value="1"/>
</dbReference>
<dbReference type="EMBL" id="REFV01000005">
    <property type="protein sequence ID" value="RMB60575.1"/>
    <property type="molecule type" value="Genomic_DNA"/>
</dbReference>
<keyword evidence="5" id="KW-1185">Reference proteome</keyword>
<accession>A0A3M0G6M1</accession>
<feature type="transmembrane region" description="Helical" evidence="2">
    <location>
        <begin position="268"/>
        <end position="286"/>
    </location>
</feature>
<dbReference type="PANTHER" id="PTHR34978:SF3">
    <property type="entry name" value="SLR0241 PROTEIN"/>
    <property type="match status" value="1"/>
</dbReference>
<evidence type="ECO:0000256" key="1">
    <source>
        <dbReference type="SAM" id="MobiDB-lite"/>
    </source>
</evidence>
<feature type="transmembrane region" description="Helical" evidence="2">
    <location>
        <begin position="6"/>
        <end position="25"/>
    </location>
</feature>
<proteinExistence type="predicted"/>
<keyword evidence="2" id="KW-0812">Transmembrane</keyword>
<dbReference type="Pfam" id="PF05569">
    <property type="entry name" value="Peptidase_M56"/>
    <property type="match status" value="1"/>
</dbReference>
<feature type="transmembrane region" description="Helical" evidence="2">
    <location>
        <begin position="92"/>
        <end position="113"/>
    </location>
</feature>
<name>A0A3M0G6M1_9FLAO</name>
<sequence>METLTYIIKSIAILGIFYVIYMIVLRRDTFFTANRHYLIGGILAAILLPFLEFETITYVPAPVVEELPFINNFDSAQWETMTPAEAQFTIDWFQVLFVIYCIGVSVMITRFFIQLFSLQRLIKSGTVVARNRFTYIAVDQDITPFSFFKYIVYNPQLHSQEDQEMILAHEQVHASQLHSIDVLLTQVALALQWCNPIAWLYKNSIEQNLEYIADSTAAQQAQSHKKYQRTLVKVSSTSYRPALTTNFYHSFIKKRIVMLNKPASQRRNLLKLGLILPALALFMYSFHTKEVVQFEEVDGDNYAFAKPVLSGAEVAETPLNTLNVTIKKDFVLDDFNNVTVDLFTKGIVFTYGEVVRNENGTIASMYVITHPAGSGEQTRHTLKEKVVGKGIEDATLTFDKETLKATVTTQIATVDTFSIDKDGTVNRGKTSTSIQNIFGINSTSTASELDRIEKIVAQKYPESTFRFSNRKFATDGKLQRFAFQTKFTGQSRFFTRFDRNSDLPTDWDGYEIKITPAQEIVVIEKGKIGQSFKIDAEKLVFLDKAVKFPANDTTTPTAIEFDVNMPQDTYRFKITKKTTIEELKALKQMLKEKHNATLDFKNVDFNAQNEITSIQLTFKDANGNSKNYSTSSDSPISDIFIYRDADGRTGMGNASSRAEMEERMVEMKARMEERRTQMEVQSQERREQMQTQIEERKAQMEARMNEMKEKRAERRVYGRAQTDKDSNDKIGSKRLFSQEKPKLKLSEFGKLDNSTKPLVILDGEVISYDAMNTLDPDHIGHMNILKGEKALVAYGETAKYGAIEITTKSNPKYATIKKLKPSNNKFAVDVSGQKLFLVQGDTGIKSNANFGGVTQAKIDKDATDQDIDNIKATFQKEGITVQKTTIERNPNGEITQITLLLIGRSGNRTSSTFGNKKDPITTVWLGYTGDQ</sequence>
<organism evidence="4 5">
    <name type="scientific">Dokdonia sinensis</name>
    <dbReference type="NCBI Taxonomy" id="2479847"/>
    <lineage>
        <taxon>Bacteria</taxon>
        <taxon>Pseudomonadati</taxon>
        <taxon>Bacteroidota</taxon>
        <taxon>Flavobacteriia</taxon>
        <taxon>Flavobacteriales</taxon>
        <taxon>Flavobacteriaceae</taxon>
        <taxon>Dokdonia</taxon>
    </lineage>
</organism>
<feature type="transmembrane region" description="Helical" evidence="2">
    <location>
        <begin position="37"/>
        <end position="59"/>
    </location>
</feature>
<keyword evidence="2" id="KW-0472">Membrane</keyword>
<dbReference type="InterPro" id="IPR037066">
    <property type="entry name" value="Plug_dom_sf"/>
</dbReference>
<feature type="domain" description="Peptidase M56" evidence="3">
    <location>
        <begin position="153"/>
        <end position="259"/>
    </location>
</feature>
<dbReference type="PANTHER" id="PTHR34978">
    <property type="entry name" value="POSSIBLE SENSOR-TRANSDUCER PROTEIN BLAR"/>
    <property type="match status" value="1"/>
</dbReference>
<protein>
    <recommendedName>
        <fullName evidence="3">Peptidase M56 domain-containing protein</fullName>
    </recommendedName>
</protein>
<dbReference type="CDD" id="cd07341">
    <property type="entry name" value="M56_BlaR1_MecR1_like"/>
    <property type="match status" value="1"/>
</dbReference>
<dbReference type="Proteomes" id="UP000281985">
    <property type="component" value="Unassembled WGS sequence"/>
</dbReference>
<evidence type="ECO:0000313" key="4">
    <source>
        <dbReference type="EMBL" id="RMB60575.1"/>
    </source>
</evidence>
<evidence type="ECO:0000313" key="5">
    <source>
        <dbReference type="Proteomes" id="UP000281985"/>
    </source>
</evidence>
<evidence type="ECO:0000256" key="2">
    <source>
        <dbReference type="SAM" id="Phobius"/>
    </source>
</evidence>
<reference evidence="4 5" key="1">
    <citation type="submission" date="2018-10" db="EMBL/GenBank/DDBJ databases">
        <title>Dokdonia luteus sp. nov., isolated from sea water.</title>
        <authorList>
            <person name="Zhou L.Y."/>
            <person name="Du Z.J."/>
        </authorList>
    </citation>
    <scope>NUCLEOTIDE SEQUENCE [LARGE SCALE GENOMIC DNA]</scope>
    <source>
        <strain evidence="4 5">SH27</strain>
    </source>
</reference>
<dbReference type="AlphaFoldDB" id="A0A3M0G6M1"/>
<evidence type="ECO:0000259" key="3">
    <source>
        <dbReference type="Pfam" id="PF05569"/>
    </source>
</evidence>